<feature type="transmembrane region" description="Helical" evidence="2">
    <location>
        <begin position="68"/>
        <end position="87"/>
    </location>
</feature>
<accession>A0ABD2NDQ6</accession>
<feature type="compositionally biased region" description="Basic and acidic residues" evidence="1">
    <location>
        <begin position="93"/>
        <end position="105"/>
    </location>
</feature>
<dbReference type="Proteomes" id="UP001516400">
    <property type="component" value="Unassembled WGS sequence"/>
</dbReference>
<dbReference type="InterPro" id="IPR009125">
    <property type="entry name" value="ATPMK"/>
</dbReference>
<dbReference type="EMBL" id="JABFTP020000103">
    <property type="protein sequence ID" value="KAL3276654.1"/>
    <property type="molecule type" value="Genomic_DNA"/>
</dbReference>
<reference evidence="3 4" key="1">
    <citation type="journal article" date="2021" name="BMC Biol.">
        <title>Horizontally acquired antibacterial genes associated with adaptive radiation of ladybird beetles.</title>
        <authorList>
            <person name="Li H.S."/>
            <person name="Tang X.F."/>
            <person name="Huang Y.H."/>
            <person name="Xu Z.Y."/>
            <person name="Chen M.L."/>
            <person name="Du X.Y."/>
            <person name="Qiu B.Y."/>
            <person name="Chen P.T."/>
            <person name="Zhang W."/>
            <person name="Slipinski A."/>
            <person name="Escalona H.E."/>
            <person name="Waterhouse R.M."/>
            <person name="Zwick A."/>
            <person name="Pang H."/>
        </authorList>
    </citation>
    <scope>NUCLEOTIDE SEQUENCE [LARGE SCALE GENOMIC DNA]</scope>
    <source>
        <strain evidence="3">SYSU2018</strain>
    </source>
</reference>
<dbReference type="AlphaFoldDB" id="A0ABD2NDQ6"/>
<evidence type="ECO:0000256" key="2">
    <source>
        <dbReference type="SAM" id="Phobius"/>
    </source>
</evidence>
<evidence type="ECO:0000313" key="3">
    <source>
        <dbReference type="EMBL" id="KAL3276654.1"/>
    </source>
</evidence>
<proteinExistence type="predicted"/>
<keyword evidence="2" id="KW-0472">Membrane</keyword>
<evidence type="ECO:0000256" key="1">
    <source>
        <dbReference type="SAM" id="MobiDB-lite"/>
    </source>
</evidence>
<dbReference type="Pfam" id="PF14960">
    <property type="entry name" value="ATP_synth_reg"/>
    <property type="match status" value="1"/>
</dbReference>
<keyword evidence="4" id="KW-1185">Reference proteome</keyword>
<evidence type="ECO:0000313" key="4">
    <source>
        <dbReference type="Proteomes" id="UP001516400"/>
    </source>
</evidence>
<organism evidence="3 4">
    <name type="scientific">Cryptolaemus montrouzieri</name>
    <dbReference type="NCBI Taxonomy" id="559131"/>
    <lineage>
        <taxon>Eukaryota</taxon>
        <taxon>Metazoa</taxon>
        <taxon>Ecdysozoa</taxon>
        <taxon>Arthropoda</taxon>
        <taxon>Hexapoda</taxon>
        <taxon>Insecta</taxon>
        <taxon>Pterygota</taxon>
        <taxon>Neoptera</taxon>
        <taxon>Endopterygota</taxon>
        <taxon>Coleoptera</taxon>
        <taxon>Polyphaga</taxon>
        <taxon>Cucujiformia</taxon>
        <taxon>Coccinelloidea</taxon>
        <taxon>Coccinellidae</taxon>
        <taxon>Scymninae</taxon>
        <taxon>Scymnini</taxon>
        <taxon>Cryptolaemus</taxon>
    </lineage>
</organism>
<keyword evidence="2" id="KW-1133">Transmembrane helix</keyword>
<sequence length="117" mass="13671">MYGIRKFQEVDNNSFNLLMPKFHFYENFICHKNSTERFTYKMEQEEKDDPSLKGLSKIFNGRTIKGRAHVAMATYAVIGGLILYFMTKPARPPPEKSKEQPKDCIKFNTYNLPPTKI</sequence>
<feature type="region of interest" description="Disordered" evidence="1">
    <location>
        <begin position="91"/>
        <end position="117"/>
    </location>
</feature>
<feature type="compositionally biased region" description="Polar residues" evidence="1">
    <location>
        <begin position="108"/>
        <end position="117"/>
    </location>
</feature>
<comment type="caution">
    <text evidence="3">The sequence shown here is derived from an EMBL/GenBank/DDBJ whole genome shotgun (WGS) entry which is preliminary data.</text>
</comment>
<protein>
    <submittedName>
        <fullName evidence="3">Uncharacterized protein</fullName>
    </submittedName>
</protein>
<name>A0ABD2NDQ6_9CUCU</name>
<gene>
    <name evidence="3" type="ORF">HHI36_012024</name>
</gene>
<keyword evidence="2" id="KW-0812">Transmembrane</keyword>